<feature type="domain" description="3-keto-alpha-glucoside-1,2-lyase/3-keto-2-hydroxy-glucal hydratase" evidence="1">
    <location>
        <begin position="32"/>
        <end position="219"/>
    </location>
</feature>
<dbReference type="Pfam" id="PF06439">
    <property type="entry name" value="3keto-disac_hyd"/>
    <property type="match status" value="2"/>
</dbReference>
<accession>A0ABT0QF73</accession>
<organism evidence="2 3">
    <name type="scientific">Jejuia spongiicola</name>
    <dbReference type="NCBI Taxonomy" id="2942207"/>
    <lineage>
        <taxon>Bacteria</taxon>
        <taxon>Pseudomonadati</taxon>
        <taxon>Bacteroidota</taxon>
        <taxon>Flavobacteriia</taxon>
        <taxon>Flavobacteriales</taxon>
        <taxon>Flavobacteriaceae</taxon>
        <taxon>Jejuia</taxon>
    </lineage>
</organism>
<sequence length="468" mass="53000">MKQPQFTLLFLISFLIINLMGFKVNSQTSEDGWTSLFNGKDLTGWKQLNGTAKYKVENNEIVGITKTKTPNSFLTTEKNYGDFILEFDVMVDPSINSGVQFRSNSFKDYRNGQVHGYQFELDPSNRAFSGGIYDEGRRGWVYPLSLNNNGRKAFKNGVWNSCRIEAIGNSIKTWINGIQCSNLIDDLTPSGFIALQVHGIGSNENHAGKEIKWKNIRIKTENLNEERWSSNPNVKEMSYLINRLTQNEVDKGWRLLWDGKTSKGWRGAKLDFFPKSGWDIKDNVLTVLATDGAESTGPGDIITENVFSSFELELEFKITKGANSGIKYFVDAELNKGTGSAIGCEFQILDDKNHPDAKAGTNGNRTVGSLYDLIKAENLSIPGRGKQFKGINNWNKARIVVKGPLVEHWLNNEKVIEYDRSSQMFRALVAYSKYKKWPEFGQWVSGHILLQDHGDTVHYRSIKIREFN</sequence>
<dbReference type="EMBL" id="JAMFLZ010000004">
    <property type="protein sequence ID" value="MCL6295509.1"/>
    <property type="molecule type" value="Genomic_DNA"/>
</dbReference>
<evidence type="ECO:0000313" key="2">
    <source>
        <dbReference type="EMBL" id="MCL6295509.1"/>
    </source>
</evidence>
<keyword evidence="3" id="KW-1185">Reference proteome</keyword>
<gene>
    <name evidence="2" type="ORF">M3P09_10930</name>
</gene>
<dbReference type="InterPro" id="IPR010496">
    <property type="entry name" value="AL/BT2_dom"/>
</dbReference>
<dbReference type="Proteomes" id="UP001165381">
    <property type="component" value="Unassembled WGS sequence"/>
</dbReference>
<comment type="caution">
    <text evidence="2">The sequence shown here is derived from an EMBL/GenBank/DDBJ whole genome shotgun (WGS) entry which is preliminary data.</text>
</comment>
<evidence type="ECO:0000313" key="3">
    <source>
        <dbReference type="Proteomes" id="UP001165381"/>
    </source>
</evidence>
<proteinExistence type="predicted"/>
<dbReference type="RefSeq" id="WP_099563447.1">
    <property type="nucleotide sequence ID" value="NZ_JAMFLZ010000004.1"/>
</dbReference>
<reference evidence="2" key="1">
    <citation type="submission" date="2022-05" db="EMBL/GenBank/DDBJ databases">
        <authorList>
            <person name="Park J.-S."/>
        </authorList>
    </citation>
    <scope>NUCLEOTIDE SEQUENCE</scope>
    <source>
        <strain evidence="2">2012CJ34-3</strain>
    </source>
</reference>
<evidence type="ECO:0000259" key="1">
    <source>
        <dbReference type="Pfam" id="PF06439"/>
    </source>
</evidence>
<name>A0ABT0QF73_9FLAO</name>
<dbReference type="Gene3D" id="2.60.120.560">
    <property type="entry name" value="Exo-inulinase, domain 1"/>
    <property type="match status" value="2"/>
</dbReference>
<feature type="domain" description="3-keto-alpha-glucoside-1,2-lyase/3-keto-2-hydroxy-glucal hydratase" evidence="1">
    <location>
        <begin position="252"/>
        <end position="465"/>
    </location>
</feature>
<protein>
    <submittedName>
        <fullName evidence="2">DUF1080 domain-containing protein</fullName>
    </submittedName>
</protein>